<reference evidence="3" key="1">
    <citation type="submission" date="2022-04" db="EMBL/GenBank/DDBJ databases">
        <title>A functionally conserved STORR gene fusion in Papaver species that diverged 16.8 million years ago.</title>
        <authorList>
            <person name="Catania T."/>
        </authorList>
    </citation>
    <scope>NUCLEOTIDE SEQUENCE</scope>
    <source>
        <strain evidence="3">S-188037</strain>
    </source>
</reference>
<organism evidence="3 4">
    <name type="scientific">Papaver atlanticum</name>
    <dbReference type="NCBI Taxonomy" id="357466"/>
    <lineage>
        <taxon>Eukaryota</taxon>
        <taxon>Viridiplantae</taxon>
        <taxon>Streptophyta</taxon>
        <taxon>Embryophyta</taxon>
        <taxon>Tracheophyta</taxon>
        <taxon>Spermatophyta</taxon>
        <taxon>Magnoliopsida</taxon>
        <taxon>Ranunculales</taxon>
        <taxon>Papaveraceae</taxon>
        <taxon>Papaveroideae</taxon>
        <taxon>Papaver</taxon>
    </lineage>
</organism>
<evidence type="ECO:0000313" key="3">
    <source>
        <dbReference type="EMBL" id="KAI3945697.1"/>
    </source>
</evidence>
<dbReference type="Proteomes" id="UP001202328">
    <property type="component" value="Unassembled WGS sequence"/>
</dbReference>
<evidence type="ECO:0000313" key="4">
    <source>
        <dbReference type="Proteomes" id="UP001202328"/>
    </source>
</evidence>
<name>A0AAD4XT20_9MAGN</name>
<comment type="caution">
    <text evidence="3">The sequence shown here is derived from an EMBL/GenBank/DDBJ whole genome shotgun (WGS) entry which is preliminary data.</text>
</comment>
<dbReference type="SUPFAM" id="SSF81383">
    <property type="entry name" value="F-box domain"/>
    <property type="match status" value="1"/>
</dbReference>
<feature type="domain" description="F-box associated beta-propeller type 3" evidence="2">
    <location>
        <begin position="149"/>
        <end position="341"/>
    </location>
</feature>
<evidence type="ECO:0000259" key="1">
    <source>
        <dbReference type="Pfam" id="PF00646"/>
    </source>
</evidence>
<dbReference type="Pfam" id="PF08268">
    <property type="entry name" value="FBA_3"/>
    <property type="match status" value="1"/>
</dbReference>
<feature type="domain" description="F-box" evidence="1">
    <location>
        <begin position="57"/>
        <end position="84"/>
    </location>
</feature>
<sequence>MANKEQKLIPTRHEETVTQNKVTMMKNNKQKIGNGNSSEGLSNSLPHLSHDIIIYGILTRVPIDSLMRFRCVCKSWSKLIISDSEFINLCRTYSNRGLIWISENYAENDDDLDREAGLVKSNVIVFYDIDKKEKKVFQFRPESGLVNKRLRIRDSLNGLILLSCREDEFETHHVYNPITGYSIKLPNLEDTAPQRNIYNVQLAYDSIMGKFKVLCLCFGDHEQRDNYFFKIVTLGVESETWRDLVVPKSYPRLHDDYLPMFSSGSLYWLTHHRNEGNSSDNQRNILAFDVSKETFYTIMYPKGAFNDCKLLEMDGSLCFLDYVSTGKLRLWVLKEDKEKQNNQHREYEWVEKYNVDNMPSLSGLEPPNVGYDSDNCYAIVTNPTVKIIFWTYCGHEEARVSMASQLPRQLLVKLCWLVERNLDS</sequence>
<dbReference type="Gene3D" id="1.20.1280.50">
    <property type="match status" value="1"/>
</dbReference>
<dbReference type="PANTHER" id="PTHR31672">
    <property type="entry name" value="BNACNNG10540D PROTEIN"/>
    <property type="match status" value="1"/>
</dbReference>
<dbReference type="EMBL" id="JAJJMB010003726">
    <property type="protein sequence ID" value="KAI3945697.1"/>
    <property type="molecule type" value="Genomic_DNA"/>
</dbReference>
<protein>
    <recommendedName>
        <fullName evidence="5">F-box domain-containing protein</fullName>
    </recommendedName>
</protein>
<dbReference type="InterPro" id="IPR013187">
    <property type="entry name" value="F-box-assoc_dom_typ3"/>
</dbReference>
<proteinExistence type="predicted"/>
<dbReference type="AlphaFoldDB" id="A0AAD4XT20"/>
<evidence type="ECO:0000259" key="2">
    <source>
        <dbReference type="Pfam" id="PF08268"/>
    </source>
</evidence>
<dbReference type="InterPro" id="IPR017451">
    <property type="entry name" value="F-box-assoc_interact_dom"/>
</dbReference>
<dbReference type="InterPro" id="IPR001810">
    <property type="entry name" value="F-box_dom"/>
</dbReference>
<evidence type="ECO:0008006" key="5">
    <source>
        <dbReference type="Google" id="ProtNLM"/>
    </source>
</evidence>
<accession>A0AAD4XT20</accession>
<dbReference type="NCBIfam" id="TIGR01640">
    <property type="entry name" value="F_box_assoc_1"/>
    <property type="match status" value="1"/>
</dbReference>
<dbReference type="Pfam" id="PF00646">
    <property type="entry name" value="F-box"/>
    <property type="match status" value="1"/>
</dbReference>
<keyword evidence="4" id="KW-1185">Reference proteome</keyword>
<dbReference type="InterPro" id="IPR036047">
    <property type="entry name" value="F-box-like_dom_sf"/>
</dbReference>
<gene>
    <name evidence="3" type="ORF">MKW98_022971</name>
</gene>
<dbReference type="PANTHER" id="PTHR31672:SF13">
    <property type="entry name" value="F-BOX PROTEIN CPR30-LIKE"/>
    <property type="match status" value="1"/>
</dbReference>
<dbReference type="InterPro" id="IPR050796">
    <property type="entry name" value="SCF_F-box_component"/>
</dbReference>